<evidence type="ECO:0000313" key="2">
    <source>
        <dbReference type="Proteomes" id="UP001549363"/>
    </source>
</evidence>
<dbReference type="RefSeq" id="WP_238602135.1">
    <property type="nucleotide sequence ID" value="NZ_CP073713.1"/>
</dbReference>
<keyword evidence="2" id="KW-1185">Reference proteome</keyword>
<proteinExistence type="predicted"/>
<reference evidence="1 2" key="1">
    <citation type="submission" date="2024-06" db="EMBL/GenBank/DDBJ databases">
        <title>Sorghum-associated microbial communities from plants grown in Nebraska, USA.</title>
        <authorList>
            <person name="Schachtman D."/>
        </authorList>
    </citation>
    <scope>NUCLEOTIDE SEQUENCE [LARGE SCALE GENOMIC DNA]</scope>
    <source>
        <strain evidence="1 2">736</strain>
    </source>
</reference>
<comment type="caution">
    <text evidence="1">The sequence shown here is derived from an EMBL/GenBank/DDBJ whole genome shotgun (WGS) entry which is preliminary data.</text>
</comment>
<name>A0ABV2PFM6_9BACI</name>
<sequence>MEEKRYVMSWNNGRCYKAYKYNIIDDPSDYVEDQWDYKIDTHKCKVDKNHDYKKDKFYHEDHKCRSREIEIERYKDDVCFNHEDDKGDHQFYNNCKNCICDQLRKLEPGTLVDIFLSSGVSFCAITFISLDPKNCCAHFLETDETYKSLIVDCQKIDAIRRNLC</sequence>
<dbReference type="Proteomes" id="UP001549363">
    <property type="component" value="Unassembled WGS sequence"/>
</dbReference>
<protein>
    <submittedName>
        <fullName evidence="1">Uncharacterized protein</fullName>
    </submittedName>
</protein>
<dbReference type="EMBL" id="JBEPSB010000002">
    <property type="protein sequence ID" value="MET4559581.1"/>
    <property type="molecule type" value="Genomic_DNA"/>
</dbReference>
<accession>A0ABV2PFM6</accession>
<gene>
    <name evidence="1" type="ORF">ABIA69_000724</name>
</gene>
<evidence type="ECO:0000313" key="1">
    <source>
        <dbReference type="EMBL" id="MET4559581.1"/>
    </source>
</evidence>
<organism evidence="1 2">
    <name type="scientific">Lysinibacillus parviboronicapiens</name>
    <dbReference type="NCBI Taxonomy" id="436516"/>
    <lineage>
        <taxon>Bacteria</taxon>
        <taxon>Bacillati</taxon>
        <taxon>Bacillota</taxon>
        <taxon>Bacilli</taxon>
        <taxon>Bacillales</taxon>
        <taxon>Bacillaceae</taxon>
        <taxon>Lysinibacillus</taxon>
    </lineage>
</organism>